<evidence type="ECO:0000313" key="1">
    <source>
        <dbReference type="EMBL" id="MDQ9172211.1"/>
    </source>
</evidence>
<gene>
    <name evidence="1" type="ORF">Q8A64_17505</name>
</gene>
<dbReference type="RefSeq" id="WP_338438227.1">
    <property type="nucleotide sequence ID" value="NZ_JAUYVH010000018.1"/>
</dbReference>
<dbReference type="Proteomes" id="UP001225596">
    <property type="component" value="Unassembled WGS sequence"/>
</dbReference>
<accession>A0ABU1BT60</accession>
<organism evidence="1 2">
    <name type="scientific">Keguizhuia sedimenti</name>
    <dbReference type="NCBI Taxonomy" id="3064264"/>
    <lineage>
        <taxon>Bacteria</taxon>
        <taxon>Pseudomonadati</taxon>
        <taxon>Pseudomonadota</taxon>
        <taxon>Betaproteobacteria</taxon>
        <taxon>Burkholderiales</taxon>
        <taxon>Oxalobacteraceae</taxon>
        <taxon>Keguizhuia</taxon>
    </lineage>
</organism>
<keyword evidence="2" id="KW-1185">Reference proteome</keyword>
<protein>
    <submittedName>
        <fullName evidence="1">Uncharacterized protein</fullName>
    </submittedName>
</protein>
<proteinExistence type="predicted"/>
<evidence type="ECO:0000313" key="2">
    <source>
        <dbReference type="Proteomes" id="UP001225596"/>
    </source>
</evidence>
<name>A0ABU1BT60_9BURK</name>
<sequence length="94" mass="10680">MNNRTEQLVQLKFMVSRSVKSSKKTANISKRSAKAKRGNVVMSAMVELGLKLMKYKSVSEVARFLAAAEVPMHVITRVLLRPDLRRNLKRPRLA</sequence>
<reference evidence="1 2" key="1">
    <citation type="submission" date="2023-08" db="EMBL/GenBank/DDBJ databases">
        <title>Oxalobacteraceae gen .nov., isolated from river sludge outside the plant.</title>
        <authorList>
            <person name="Zhao S.Y."/>
        </authorList>
    </citation>
    <scope>NUCLEOTIDE SEQUENCE [LARGE SCALE GENOMIC DNA]</scope>
    <source>
        <strain evidence="1 2">R-40</strain>
    </source>
</reference>
<dbReference type="EMBL" id="JAUYVH010000018">
    <property type="protein sequence ID" value="MDQ9172211.1"/>
    <property type="molecule type" value="Genomic_DNA"/>
</dbReference>
<comment type="caution">
    <text evidence="1">The sequence shown here is derived from an EMBL/GenBank/DDBJ whole genome shotgun (WGS) entry which is preliminary data.</text>
</comment>